<comment type="caution">
    <text evidence="3">The sequence shown here is derived from an EMBL/GenBank/DDBJ whole genome shotgun (WGS) entry which is preliminary data.</text>
</comment>
<feature type="domain" description="DUF6532" evidence="2">
    <location>
        <begin position="315"/>
        <end position="367"/>
    </location>
</feature>
<proteinExistence type="predicted"/>
<feature type="compositionally biased region" description="Low complexity" evidence="1">
    <location>
        <begin position="138"/>
        <end position="150"/>
    </location>
</feature>
<dbReference type="Pfam" id="PF20149">
    <property type="entry name" value="DUF6532"/>
    <property type="match status" value="1"/>
</dbReference>
<reference evidence="3 4" key="1">
    <citation type="submission" date="2018-02" db="EMBL/GenBank/DDBJ databases">
        <title>Genome sequence of the basidiomycete white-rot fungus Phlebia centrifuga.</title>
        <authorList>
            <person name="Granchi Z."/>
            <person name="Peng M."/>
            <person name="de Vries R.P."/>
            <person name="Hilden K."/>
            <person name="Makela M.R."/>
            <person name="Grigoriev I."/>
            <person name="Riley R."/>
        </authorList>
    </citation>
    <scope>NUCLEOTIDE SEQUENCE [LARGE SCALE GENOMIC DNA]</scope>
    <source>
        <strain evidence="3 4">FBCC195</strain>
    </source>
</reference>
<evidence type="ECO:0000259" key="2">
    <source>
        <dbReference type="Pfam" id="PF20149"/>
    </source>
</evidence>
<evidence type="ECO:0000313" key="3">
    <source>
        <dbReference type="EMBL" id="PSR81410.1"/>
    </source>
</evidence>
<protein>
    <recommendedName>
        <fullName evidence="2">DUF6532 domain-containing protein</fullName>
    </recommendedName>
</protein>
<dbReference type="AlphaFoldDB" id="A0A2R6NZN2"/>
<dbReference type="EMBL" id="MLYV02000619">
    <property type="protein sequence ID" value="PSR81410.1"/>
    <property type="molecule type" value="Genomic_DNA"/>
</dbReference>
<feature type="region of interest" description="Disordered" evidence="1">
    <location>
        <begin position="63"/>
        <end position="107"/>
    </location>
</feature>
<feature type="compositionally biased region" description="Low complexity" evidence="1">
    <location>
        <begin position="98"/>
        <end position="107"/>
    </location>
</feature>
<sequence length="370" mass="41012">MPYMPEAETLWKNQEAAKRRRETLARNWNMNIPPTPSNLAALSPSMPTMTTARHGIPVGPNQNMTLGSTTTSSRIQPASGSTLTARPHSMHKRSQAQPLSLPLSSDDSIFGRPLGGFSNLLDESQWQWPQQAQTSRRSLPLDPSLEPPSSQWLSTERQLGWAEFSMADEYAPPSSPLTRLSAPHAPIVPDNGSVDPHTIEQDLAGMDQPALPPVTVSHGFQTFCLTRSSDNFDRCLKIFLSSYGPHSSFLVDAIIYRKAADPLCFILAKNPHGYPVQLFICNAFWDAVEKLQAMGLDLSDEDLDPSGDEVKLDPEDLQRGMYRHASILFAVKKMWFDSKNNLGITMHGYFNKDGTLPHEIIVLAAIAYSQ</sequence>
<dbReference type="Proteomes" id="UP000186601">
    <property type="component" value="Unassembled WGS sequence"/>
</dbReference>
<accession>A0A2R6NZN2</accession>
<dbReference type="InterPro" id="IPR045341">
    <property type="entry name" value="DUF6532"/>
</dbReference>
<feature type="compositionally biased region" description="Polar residues" evidence="1">
    <location>
        <begin position="63"/>
        <end position="84"/>
    </location>
</feature>
<gene>
    <name evidence="3" type="ORF">PHLCEN_2v6382</name>
</gene>
<feature type="compositionally biased region" description="Polar residues" evidence="1">
    <location>
        <begin position="126"/>
        <end position="137"/>
    </location>
</feature>
<organism evidence="3 4">
    <name type="scientific">Hermanssonia centrifuga</name>
    <dbReference type="NCBI Taxonomy" id="98765"/>
    <lineage>
        <taxon>Eukaryota</taxon>
        <taxon>Fungi</taxon>
        <taxon>Dikarya</taxon>
        <taxon>Basidiomycota</taxon>
        <taxon>Agaricomycotina</taxon>
        <taxon>Agaricomycetes</taxon>
        <taxon>Polyporales</taxon>
        <taxon>Meruliaceae</taxon>
        <taxon>Hermanssonia</taxon>
    </lineage>
</organism>
<name>A0A2R6NZN2_9APHY</name>
<evidence type="ECO:0000313" key="4">
    <source>
        <dbReference type="Proteomes" id="UP000186601"/>
    </source>
</evidence>
<evidence type="ECO:0000256" key="1">
    <source>
        <dbReference type="SAM" id="MobiDB-lite"/>
    </source>
</evidence>
<keyword evidence="4" id="KW-1185">Reference proteome</keyword>
<feature type="region of interest" description="Disordered" evidence="1">
    <location>
        <begin position="126"/>
        <end position="151"/>
    </location>
</feature>